<keyword evidence="1" id="KW-0472">Membrane</keyword>
<keyword evidence="3" id="KW-1185">Reference proteome</keyword>
<evidence type="ECO:0000313" key="4">
    <source>
        <dbReference type="RefSeq" id="XP_040613969.1"/>
    </source>
</evidence>
<feature type="signal peptide" evidence="2">
    <location>
        <begin position="1"/>
        <end position="15"/>
    </location>
</feature>
<dbReference type="GeneID" id="110343668"/>
<feature type="chain" id="PRO_5046293348" evidence="2">
    <location>
        <begin position="16"/>
        <end position="264"/>
    </location>
</feature>
<sequence>MLPVLLICLLPVSDGKSCLQCWPELPALLDYDLQVLWGNPGPPTELSQALHSFFLEDSTLLAPWYLARDQLEEETAVFFTHVDNAIKKLRDDKSALLEEIRVQKGLLAEKLKDRSQELTQRACNDSCDILSPTEVTVCADCQQHFLSCNDPTFCTVKVVQTYKWAVILISALTLLAVAGIGGYFFWLRKKKKTVESAPAEPAPLSALHTDMNRPAWEESESYPLTEGNSTHNNNQNRCCLTAKSSLDLVTLPRTKHSSLGPGEL</sequence>
<organism evidence="3 4">
    <name type="scientific">Mesocricetus auratus</name>
    <name type="common">Golden hamster</name>
    <dbReference type="NCBI Taxonomy" id="10036"/>
    <lineage>
        <taxon>Eukaryota</taxon>
        <taxon>Metazoa</taxon>
        <taxon>Chordata</taxon>
        <taxon>Craniata</taxon>
        <taxon>Vertebrata</taxon>
        <taxon>Euteleostomi</taxon>
        <taxon>Mammalia</taxon>
        <taxon>Eutheria</taxon>
        <taxon>Euarchontoglires</taxon>
        <taxon>Glires</taxon>
        <taxon>Rodentia</taxon>
        <taxon>Myomorpha</taxon>
        <taxon>Muroidea</taxon>
        <taxon>Cricetidae</taxon>
        <taxon>Cricetinae</taxon>
        <taxon>Mesocricetus</taxon>
    </lineage>
</organism>
<keyword evidence="1" id="KW-1133">Transmembrane helix</keyword>
<feature type="transmembrane region" description="Helical" evidence="1">
    <location>
        <begin position="164"/>
        <end position="186"/>
    </location>
</feature>
<dbReference type="Proteomes" id="UP000886700">
    <property type="component" value="Unplaced"/>
</dbReference>
<accession>A0ABM2YGQ5</accession>
<evidence type="ECO:0000256" key="1">
    <source>
        <dbReference type="SAM" id="Phobius"/>
    </source>
</evidence>
<evidence type="ECO:0000313" key="3">
    <source>
        <dbReference type="Proteomes" id="UP000886700"/>
    </source>
</evidence>
<reference evidence="4" key="1">
    <citation type="submission" date="2025-08" db="UniProtKB">
        <authorList>
            <consortium name="RefSeq"/>
        </authorList>
    </citation>
    <scope>IDENTIFICATION</scope>
    <source>
        <tissue evidence="4">Liver</tissue>
    </source>
</reference>
<keyword evidence="1" id="KW-0812">Transmembrane</keyword>
<proteinExistence type="predicted"/>
<protein>
    <submittedName>
        <fullName evidence="4">Testis-expressed protein 51 isoform X1</fullName>
    </submittedName>
</protein>
<gene>
    <name evidence="4" type="primary">Tex51</name>
</gene>
<name>A0ABM2YGQ5_MESAU</name>
<evidence type="ECO:0000256" key="2">
    <source>
        <dbReference type="SAM" id="SignalP"/>
    </source>
</evidence>
<dbReference type="RefSeq" id="XP_040613969.1">
    <property type="nucleotide sequence ID" value="XM_040758035.1"/>
</dbReference>
<keyword evidence="2" id="KW-0732">Signal</keyword>